<keyword evidence="2 5" id="KW-0812">Transmembrane</keyword>
<comment type="subcellular location">
    <subcellularLocation>
        <location evidence="5">Cell membrane</location>
        <topology evidence="5">Multi-pass membrane protein</topology>
    </subcellularLocation>
    <subcellularLocation>
        <location evidence="1">Membrane</location>
        <topology evidence="1">Multi-pass membrane protein</topology>
    </subcellularLocation>
</comment>
<evidence type="ECO:0000256" key="3">
    <source>
        <dbReference type="ARBA" id="ARBA00022989"/>
    </source>
</evidence>
<organism evidence="6 7">
    <name type="scientific">Cuniculiplasma divulgatum</name>
    <dbReference type="NCBI Taxonomy" id="1673428"/>
    <lineage>
        <taxon>Archaea</taxon>
        <taxon>Methanobacteriati</taxon>
        <taxon>Thermoplasmatota</taxon>
        <taxon>Thermoplasmata</taxon>
        <taxon>Thermoplasmatales</taxon>
        <taxon>Cuniculiplasmataceae</taxon>
        <taxon>Cuniculiplasma</taxon>
    </lineage>
</organism>
<dbReference type="OrthoDB" id="12267at2157"/>
<dbReference type="GeneID" id="30927081"/>
<evidence type="ECO:0000313" key="7">
    <source>
        <dbReference type="Proteomes" id="UP000187822"/>
    </source>
</evidence>
<evidence type="ECO:0000256" key="1">
    <source>
        <dbReference type="ARBA" id="ARBA00004141"/>
    </source>
</evidence>
<evidence type="ECO:0000256" key="2">
    <source>
        <dbReference type="ARBA" id="ARBA00022692"/>
    </source>
</evidence>
<dbReference type="GO" id="GO:0005886">
    <property type="term" value="C:plasma membrane"/>
    <property type="evidence" value="ECO:0007669"/>
    <property type="project" value="UniProtKB-SubCell"/>
</dbReference>
<dbReference type="PANTHER" id="PTHR43701">
    <property type="entry name" value="MEMBRANE TRANSPORTER PROTEIN MJ0441-RELATED"/>
    <property type="match status" value="1"/>
</dbReference>
<evidence type="ECO:0000256" key="4">
    <source>
        <dbReference type="ARBA" id="ARBA00023136"/>
    </source>
</evidence>
<sequence length="265" mass="28168">MFEINEVQIFLSIISGILVGFSLGLIGGGGSILAIPLLIYFVGFDHPHIVIGTTALAVGVNAYLNLIPHTLKKHVNYKIGLEFTIPGIAGVLIGSELGLLTPGNDLLFFFSFLMIGIAVYMLKRKCIDLSEMQRKVSNSSRSLAILILAGLIVGFASGYFGIGGGFLIVPGLLFGGGLNILQAVGTSLMAVGTFGVITAARYAISGDLDIIISALFIAGGIFGGWFGARLAGKVPKRRLTQIFAIIVIIVAFYIMYQNYSVILYL</sequence>
<comment type="similarity">
    <text evidence="5">Belongs to the 4-toluene sulfonate uptake permease (TSUP) (TC 2.A.102) family.</text>
</comment>
<dbReference type="InterPro" id="IPR051598">
    <property type="entry name" value="TSUP/Inactive_protease-like"/>
</dbReference>
<name>A0A1R4A5V0_9ARCH</name>
<keyword evidence="3 5" id="KW-1133">Transmembrane helix</keyword>
<evidence type="ECO:0000256" key="5">
    <source>
        <dbReference type="RuleBase" id="RU363041"/>
    </source>
</evidence>
<proteinExistence type="inferred from homology"/>
<dbReference type="Pfam" id="PF01925">
    <property type="entry name" value="TauE"/>
    <property type="match status" value="1"/>
</dbReference>
<reference evidence="7" key="1">
    <citation type="submission" date="2016-06" db="EMBL/GenBank/DDBJ databases">
        <authorList>
            <person name="Toshchakov V.S."/>
        </authorList>
    </citation>
    <scope>NUCLEOTIDE SEQUENCE [LARGE SCALE GENOMIC DNA]</scope>
    <source>
        <strain>PM4 (JCM 30641</strain>
        <strain evidence="7">\VKM B-2940)</strain>
    </source>
</reference>
<dbReference type="PANTHER" id="PTHR43701:SF2">
    <property type="entry name" value="MEMBRANE TRANSPORTER PROTEIN YJNA-RELATED"/>
    <property type="match status" value="1"/>
</dbReference>
<accession>A0A1R4A5V0</accession>
<dbReference type="KEGG" id="cdiv:CPM_0447"/>
<keyword evidence="7" id="KW-1185">Reference proteome</keyword>
<keyword evidence="4 5" id="KW-0472">Membrane</keyword>
<dbReference type="RefSeq" id="WP_077075935.1">
    <property type="nucleotide sequence ID" value="NZ_LT719092.1"/>
</dbReference>
<gene>
    <name evidence="6" type="ORF">CPM_0447</name>
</gene>
<feature type="transmembrane region" description="Helical" evidence="5">
    <location>
        <begin position="180"/>
        <end position="203"/>
    </location>
</feature>
<feature type="transmembrane region" description="Helical" evidence="5">
    <location>
        <begin position="48"/>
        <end position="67"/>
    </location>
</feature>
<dbReference type="AlphaFoldDB" id="A0A1R4A5V0"/>
<feature type="transmembrane region" description="Helical" evidence="5">
    <location>
        <begin position="239"/>
        <end position="256"/>
    </location>
</feature>
<feature type="transmembrane region" description="Helical" evidence="5">
    <location>
        <begin position="210"/>
        <end position="227"/>
    </location>
</feature>
<dbReference type="Proteomes" id="UP000187822">
    <property type="component" value="Chromosome I"/>
</dbReference>
<dbReference type="InterPro" id="IPR002781">
    <property type="entry name" value="TM_pro_TauE-like"/>
</dbReference>
<protein>
    <recommendedName>
        <fullName evidence="5">Probable membrane transporter protein</fullName>
    </recommendedName>
</protein>
<evidence type="ECO:0000313" key="6">
    <source>
        <dbReference type="EMBL" id="SJK84330.1"/>
    </source>
</evidence>
<feature type="transmembrane region" description="Helical" evidence="5">
    <location>
        <begin position="79"/>
        <end position="100"/>
    </location>
</feature>
<feature type="transmembrane region" description="Helical" evidence="5">
    <location>
        <begin position="106"/>
        <end position="122"/>
    </location>
</feature>
<dbReference type="EMBL" id="LT719092">
    <property type="protein sequence ID" value="SJK84330.1"/>
    <property type="molecule type" value="Genomic_DNA"/>
</dbReference>
<keyword evidence="5" id="KW-1003">Cell membrane</keyword>
<dbReference type="STRING" id="1673428.CPM_0447"/>
<feature type="transmembrane region" description="Helical" evidence="5">
    <location>
        <begin position="9"/>
        <end position="42"/>
    </location>
</feature>
<feature type="transmembrane region" description="Helical" evidence="5">
    <location>
        <begin position="143"/>
        <end position="168"/>
    </location>
</feature>